<dbReference type="Proteomes" id="UP000041254">
    <property type="component" value="Unassembled WGS sequence"/>
</dbReference>
<organism evidence="2 3">
    <name type="scientific">Vitrella brassicaformis (strain CCMP3155)</name>
    <dbReference type="NCBI Taxonomy" id="1169540"/>
    <lineage>
        <taxon>Eukaryota</taxon>
        <taxon>Sar</taxon>
        <taxon>Alveolata</taxon>
        <taxon>Colpodellida</taxon>
        <taxon>Vitrellaceae</taxon>
        <taxon>Vitrella</taxon>
    </lineage>
</organism>
<dbReference type="InParanoid" id="A0A0G4G0C0"/>
<keyword evidence="3" id="KW-1185">Reference proteome</keyword>
<reference evidence="2 3" key="1">
    <citation type="submission" date="2014-11" db="EMBL/GenBank/DDBJ databases">
        <authorList>
            <person name="Zhu J."/>
            <person name="Qi W."/>
            <person name="Song R."/>
        </authorList>
    </citation>
    <scope>NUCLEOTIDE SEQUENCE [LARGE SCALE GENOMIC DNA]</scope>
</reference>
<evidence type="ECO:0000313" key="2">
    <source>
        <dbReference type="EMBL" id="CEM20977.1"/>
    </source>
</evidence>
<gene>
    <name evidence="2" type="ORF">Vbra_16604</name>
</gene>
<dbReference type="AlphaFoldDB" id="A0A0G4G0C0"/>
<dbReference type="EMBL" id="CDMY01000531">
    <property type="protein sequence ID" value="CEM20977.1"/>
    <property type="molecule type" value="Genomic_DNA"/>
</dbReference>
<feature type="region of interest" description="Disordered" evidence="1">
    <location>
        <begin position="1"/>
        <end position="25"/>
    </location>
</feature>
<evidence type="ECO:0000313" key="3">
    <source>
        <dbReference type="Proteomes" id="UP000041254"/>
    </source>
</evidence>
<proteinExistence type="predicted"/>
<sequence length="556" mass="62671">MPGRAASLWGPGGPLSVSADPQEERQRVMTGKEDTGLEAILKHIQELQQTNKDIVKDIKERVGADELVVVGKWMEMVFDTEAQAWKAIWLDINWPIEKIVSAFRMEVELHDITPDQFNDYLVYKLGKPFGDPNAKGFWKIAQDIAQEVKGSAEQQRLWTELQTKFSEEQRSIGDSLYAVDGTSAFDLAEFEKKSKALGEEYQAAMKFAQDNQQEPWLDVAERLNDKMGPVAKKYELFGGSPASMRALQQFEDNFIKLNIALGNLKDKTTSNDFAAERDAALARVKQLNDAMQALAGVTGQVNLSGGGQPLGTTLGEDPWGDHQPLKMVYLVRGQPIQQYRHQTGGFDAFKMLEHVLEWEKSPSDHQRASGQYPSGRVFNKKSDELDWFFPASILYPGVPTKKNQLFRMKGVSFEECMSHAAEKKPAGIIYVVDPYNQSLYSEVHTLLSSPGLTGVKVAVVIWEEWNRNPHVNPQEDQQRRQWQWQQQFRTSLSQLDSESGMSCDSGRDFMQIGHELPSRLTVSVFRELDGTHGLSNHVTLFVQQLAAEGMKLSDIL</sequence>
<evidence type="ECO:0000256" key="1">
    <source>
        <dbReference type="SAM" id="MobiDB-lite"/>
    </source>
</evidence>
<name>A0A0G4G0C0_VITBC</name>
<protein>
    <submittedName>
        <fullName evidence="2">Uncharacterized protein</fullName>
    </submittedName>
</protein>
<dbReference type="VEuPathDB" id="CryptoDB:Vbra_16604"/>
<accession>A0A0G4G0C0</accession>